<dbReference type="CDD" id="cd04742">
    <property type="entry name" value="NPD_FabD"/>
    <property type="match status" value="1"/>
</dbReference>
<name>A0A1G4WRL6_9MYCO</name>
<dbReference type="PANTHER" id="PTHR32332:SF20">
    <property type="entry name" value="2-NITROPROPANE DIOXYGENASE-LIKE PROTEIN"/>
    <property type="match status" value="1"/>
</dbReference>
<evidence type="ECO:0000313" key="2">
    <source>
        <dbReference type="EMBL" id="SCX28082.1"/>
    </source>
</evidence>
<dbReference type="AlphaFoldDB" id="A0A1G4WRL6"/>
<dbReference type="NCBIfam" id="TIGR02814">
    <property type="entry name" value="pfaD_fam"/>
    <property type="match status" value="1"/>
</dbReference>
<dbReference type="InterPro" id="IPR014179">
    <property type="entry name" value="PfaD-like_TIM-barrel"/>
</dbReference>
<sequence>MANTAPEIISSRRLSLATTSTAYGDMNSLRWIPGATPPAFTPADLMICLYRLREPLYIIRRHWGGELGLATGGHLSDQPGVPFGEGCHVAGILPALAPESLGESSFCETHGLRYAYIAGEMANGISTAHMVSAMARAGMLGFFGAAGLEPDVIEDVVVGLRRELGELRNWGVNVIHVPGRPDREEQVVDLLLRRGVVNISASAFVHLTPALVRCAVHGLRTDPSGQIVRRVHLFAKVSRPEVATFFMSPPPEDMLRMLVERGHITEAEATLGARIPLADNITVEADSGGHTDNRPLVVALPTILALRDELSKRFGYADPIYVGAAGGLGTPSAVAAAFTLGADYVLTGSINQLAIEAGISATAKELLATADLADVAMAPSADMFELGVKVQVLRRGTFFAARAGQLYEVYRSHPSIEAIPHEIRTKLETQVLHASFDHIWQQTTDFWHKRDPEQLAAARRNPKYRMALIFRWYLGMSSRWAIDGSTARRGDYQLWCGPAAGAFNRWVSESFLADPSQRSVVQIARNLMEGAAVVNRAHQLRVAGVALPTEAFRFVPRLLDVSA</sequence>
<evidence type="ECO:0000313" key="3">
    <source>
        <dbReference type="Proteomes" id="UP000199707"/>
    </source>
</evidence>
<dbReference type="Pfam" id="PF03060">
    <property type="entry name" value="NMO"/>
    <property type="match status" value="1"/>
</dbReference>
<dbReference type="EMBL" id="FMUB01000009">
    <property type="protein sequence ID" value="SCX28082.1"/>
    <property type="molecule type" value="Genomic_DNA"/>
</dbReference>
<accession>A0A1G4WRL6</accession>
<proteinExistence type="predicted"/>
<evidence type="ECO:0000259" key="1">
    <source>
        <dbReference type="Pfam" id="PF21607"/>
    </source>
</evidence>
<gene>
    <name evidence="2" type="ORF">SAMN02799620_04517</name>
</gene>
<dbReference type="InterPro" id="IPR013785">
    <property type="entry name" value="Aldolase_TIM"/>
</dbReference>
<dbReference type="SUPFAM" id="SSF51395">
    <property type="entry name" value="FMN-linked oxidoreductases"/>
    <property type="match status" value="1"/>
</dbReference>
<dbReference type="PANTHER" id="PTHR32332">
    <property type="entry name" value="2-NITROPROPANE DIOXYGENASE"/>
    <property type="match status" value="1"/>
</dbReference>
<dbReference type="InterPro" id="IPR049489">
    <property type="entry name" value="FabD-like_helical_ins"/>
</dbReference>
<reference evidence="3" key="1">
    <citation type="submission" date="2016-10" db="EMBL/GenBank/DDBJ databases">
        <authorList>
            <person name="Varghese N."/>
            <person name="Submissions S."/>
        </authorList>
    </citation>
    <scope>NUCLEOTIDE SEQUENCE [LARGE SCALE GENOMIC DNA]</scope>
    <source>
        <strain evidence="3">UNC267MFSha1.1M11</strain>
    </source>
</reference>
<dbReference type="Gene3D" id="3.20.20.70">
    <property type="entry name" value="Aldolase class I"/>
    <property type="match status" value="1"/>
</dbReference>
<dbReference type="Pfam" id="PF21607">
    <property type="entry name" value="FabD_helical_ins"/>
    <property type="match status" value="1"/>
</dbReference>
<dbReference type="STRING" id="1502745.SAMN02799620_04517"/>
<protein>
    <submittedName>
        <fullName evidence="2">PfaD family protein</fullName>
    </submittedName>
</protein>
<feature type="domain" description="[Acyl-carrier-protein] S-malonyltransferase-like inserted helical" evidence="1">
    <location>
        <begin position="413"/>
        <end position="492"/>
    </location>
</feature>
<organism evidence="2 3">
    <name type="scientific">Mycolicibacterium fluoranthenivorans</name>
    <dbReference type="NCBI Taxonomy" id="258505"/>
    <lineage>
        <taxon>Bacteria</taxon>
        <taxon>Bacillati</taxon>
        <taxon>Actinomycetota</taxon>
        <taxon>Actinomycetes</taxon>
        <taxon>Mycobacteriales</taxon>
        <taxon>Mycobacteriaceae</taxon>
        <taxon>Mycolicibacterium</taxon>
    </lineage>
</organism>
<dbReference type="Proteomes" id="UP000199707">
    <property type="component" value="Unassembled WGS sequence"/>
</dbReference>